<accession>A0A7G9YED9</accession>
<evidence type="ECO:0000259" key="3">
    <source>
        <dbReference type="Pfam" id="PF01345"/>
    </source>
</evidence>
<feature type="region of interest" description="Disordered" evidence="1">
    <location>
        <begin position="905"/>
        <end position="966"/>
    </location>
</feature>
<feature type="domain" description="DUF11" evidence="3">
    <location>
        <begin position="536"/>
        <end position="644"/>
    </location>
</feature>
<dbReference type="EMBL" id="MT631187">
    <property type="protein sequence ID" value="QNO46373.1"/>
    <property type="molecule type" value="Genomic_DNA"/>
</dbReference>
<dbReference type="InterPro" id="IPR047589">
    <property type="entry name" value="DUF11_rpt"/>
</dbReference>
<keyword evidence="2" id="KW-1133">Transmembrane helix</keyword>
<dbReference type="PANTHER" id="PTHR34819:SF3">
    <property type="entry name" value="CELL SURFACE PROTEIN"/>
    <property type="match status" value="1"/>
</dbReference>
<dbReference type="NCBIfam" id="TIGR04226">
    <property type="entry name" value="RrgB_K2N_iso_D2"/>
    <property type="match status" value="1"/>
</dbReference>
<reference evidence="4" key="1">
    <citation type="submission" date="2020-06" db="EMBL/GenBank/DDBJ databases">
        <title>Unique genomic features of the anaerobic methanotrophic archaea.</title>
        <authorList>
            <person name="Chadwick G.L."/>
            <person name="Skennerton C.T."/>
            <person name="Laso-Perez R."/>
            <person name="Leu A.O."/>
            <person name="Speth D.R."/>
            <person name="Yu H."/>
            <person name="Morgan-Lang C."/>
            <person name="Hatzenpichler R."/>
            <person name="Goudeau D."/>
            <person name="Malmstrom R."/>
            <person name="Brazelton W.J."/>
            <person name="Woyke T."/>
            <person name="Hallam S.J."/>
            <person name="Tyson G.W."/>
            <person name="Wegener G."/>
            <person name="Boetius A."/>
            <person name="Orphan V."/>
        </authorList>
    </citation>
    <scope>NUCLEOTIDE SEQUENCE</scope>
</reference>
<feature type="transmembrane region" description="Helical" evidence="2">
    <location>
        <begin position="972"/>
        <end position="993"/>
    </location>
</feature>
<dbReference type="Gene3D" id="2.60.40.3080">
    <property type="match status" value="1"/>
</dbReference>
<dbReference type="NCBIfam" id="TIGR01451">
    <property type="entry name" value="B_ant_repeat"/>
    <property type="match status" value="4"/>
</dbReference>
<organism evidence="4">
    <name type="scientific">Candidatus Methanogaster sp. ANME-2c ERB4</name>
    <dbReference type="NCBI Taxonomy" id="2759911"/>
    <lineage>
        <taxon>Archaea</taxon>
        <taxon>Methanobacteriati</taxon>
        <taxon>Methanobacteriota</taxon>
        <taxon>Stenosarchaea group</taxon>
        <taxon>Methanomicrobia</taxon>
        <taxon>Methanosarcinales</taxon>
        <taxon>ANME-2 cluster</taxon>
        <taxon>Candidatus Methanogasteraceae</taxon>
        <taxon>Candidatus Methanogaster</taxon>
    </lineage>
</organism>
<protein>
    <recommendedName>
        <fullName evidence="3">DUF11 domain-containing protein</fullName>
    </recommendedName>
</protein>
<keyword evidence="2" id="KW-0812">Transmembrane</keyword>
<dbReference type="AlphaFoldDB" id="A0A7G9YED9"/>
<name>A0A7G9YED9_9EURY</name>
<evidence type="ECO:0000256" key="1">
    <source>
        <dbReference type="SAM" id="MobiDB-lite"/>
    </source>
</evidence>
<dbReference type="InterPro" id="IPR051172">
    <property type="entry name" value="Chlamydia_OmcB"/>
</dbReference>
<proteinExistence type="predicted"/>
<feature type="domain" description="DUF11" evidence="3">
    <location>
        <begin position="792"/>
        <end position="902"/>
    </location>
</feature>
<feature type="compositionally biased region" description="Acidic residues" evidence="1">
    <location>
        <begin position="919"/>
        <end position="943"/>
    </location>
</feature>
<dbReference type="InterPro" id="IPR026466">
    <property type="entry name" value="Fim_isopep_form_D2_dom"/>
</dbReference>
<evidence type="ECO:0000313" key="4">
    <source>
        <dbReference type="EMBL" id="QNO46373.1"/>
    </source>
</evidence>
<gene>
    <name evidence="4" type="ORF">KKGFGGCE_00011</name>
</gene>
<dbReference type="PANTHER" id="PTHR34819">
    <property type="entry name" value="LARGE CYSTEINE-RICH PERIPLASMIC PROTEIN OMCB"/>
    <property type="match status" value="1"/>
</dbReference>
<dbReference type="InterPro" id="IPR001434">
    <property type="entry name" value="OmcB-like_DUF11"/>
</dbReference>
<dbReference type="Gene3D" id="2.60.40.740">
    <property type="match status" value="2"/>
</dbReference>
<dbReference type="Pfam" id="PF01345">
    <property type="entry name" value="DUF11"/>
    <property type="match status" value="3"/>
</dbReference>
<feature type="domain" description="DUF11" evidence="3">
    <location>
        <begin position="684"/>
        <end position="773"/>
    </location>
</feature>
<sequence>MYHHSKKMAMVGLGGAFIAFMRIFSQKCKRSVSSKKGFFALLTAVLLFSVFAALTLASLDLSIAVTAPDNVSICENATYTFNITNTGSTPVSNIVLNVMVPDGFWHNANTANIASNSGEGDASDIYLKIENLPSQYNITNVTNVTYGPMNSTFEVGNLTNGASKIITFDFGINHGACNATDNALLIGPIYGVELSKDHDYIDACGGNYTIRIKNTGSNASVVNIIDVLLPSNITSSNGGGTFTNEGPYIFGPRGPDIAYDRDGFDVTSEINSSDDDVAGGFDKYWVNGTWNTGLPAGAKVINANFSCKWCTPIANIVGAASILYFEYWNGTDWVEMGNKSQSGQDWVIDWVDVTDFLSDGYQNPNLRCRYDGFKRVEFDYLSLEIEAEDAPNAPNIQKTPDYQREATIGDSVNFTIFVDLPNVMLYNVTVNDTLPAGFVYNSSSFKMAANNDSFDENVSDPNDGTALVYINWTLGTVNNSDNSDITINFNVTIADVLNNQNGTVLNNSVVFNWVDHNSTEGNVSDESGNTTILDPDLQINKIANASVVEAGDYVNYTITVNCTDAGAWDAYDVWVNDTVPDGLNIISGGSNPQANRTMHTGNNLSWFHYKIVRGMTLVLNYTVIVNDTVVAGQSLPNNATLTWTSTNGTNIHERYYNRGDSSQVRVKIASIDLTMAVWNGTTWVDSCNKDIGDNATFNLTIRNTGTDPLVNITVNDTLPPGLSNASWTNNSRTWTFDRLSPGGTIHIEFNATVNSSMVLVNQASVTARAEDTSMPVSDEADAAVLAGPTEADLSITQSDSPDPVIAGKYLGYEINITNNGPGYARNVTVTDALPDTVVFSSASRSPNGSTGSIYWWNFTGIEANSSIHIRLYVGTDATGLLENTVNVASATHDPDEANNVDTEYTTVQGEGGGSSDVPDIYDPDIDDSIPDDDSTPDEQEPIDGTDPNNPDTGDGTRLHPPPGTDDSPITPGLVIIPFIASIFFISIIPLILFRVDVVDNGELRPADMSMLRSTVYVPEGVKIGKVLPGGIVRVKADRELCTYLCETYDIPPSSAKAITIALGKGGLARVILQDERAYDLAIKMGLNAFKRR</sequence>
<keyword evidence="2" id="KW-0472">Membrane</keyword>
<evidence type="ECO:0000256" key="2">
    <source>
        <dbReference type="SAM" id="Phobius"/>
    </source>
</evidence>